<dbReference type="OrthoDB" id="5397183at2759"/>
<organism evidence="2 3">
    <name type="scientific">Pseudogymnoascus verrucosus</name>
    <dbReference type="NCBI Taxonomy" id="342668"/>
    <lineage>
        <taxon>Eukaryota</taxon>
        <taxon>Fungi</taxon>
        <taxon>Dikarya</taxon>
        <taxon>Ascomycota</taxon>
        <taxon>Pezizomycotina</taxon>
        <taxon>Leotiomycetes</taxon>
        <taxon>Thelebolales</taxon>
        <taxon>Thelebolaceae</taxon>
        <taxon>Pseudogymnoascus</taxon>
    </lineage>
</organism>
<dbReference type="AlphaFoldDB" id="A0A1B8GPK4"/>
<accession>A0A1B8GPK4</accession>
<protein>
    <submittedName>
        <fullName evidence="2">Uncharacterized protein</fullName>
    </submittedName>
</protein>
<feature type="compositionally biased region" description="Polar residues" evidence="1">
    <location>
        <begin position="42"/>
        <end position="64"/>
    </location>
</feature>
<evidence type="ECO:0000313" key="2">
    <source>
        <dbReference type="EMBL" id="OBT97748.1"/>
    </source>
</evidence>
<dbReference type="GeneID" id="28838384"/>
<name>A0A1B8GPK4_9PEZI</name>
<dbReference type="RefSeq" id="XP_018131481.1">
    <property type="nucleotide sequence ID" value="XM_018274464.2"/>
</dbReference>
<proteinExistence type="predicted"/>
<sequence>MKKPRRKDDSPLSKRFAYIPTPDKHNLSQPSLPHGAKKSASRRTNSALSKQTKVFPNTSISKPNAQRPYDEAHLKKSTEFTINAPSTLDKIAQAGHIGLGQTTLEKLAAFRFKTPAVNAELDQATLDQAMSLNRPTDTANLETHLFAHEQSIRNGKNDNYTLPAPEDALSPVEHEVYADVSHQTPHALATSGEPEDDFDDLFAESANFSCSTEARAYVKNYGSVSNSIPQQDHSESFEVSSSIYRDSAFGTEMNNSSNIRRHEASCEGWDEGLDDEDFAQFNIDDLALPNILPTPRTLPHKASVHFPAEHGSDDFDDGVADDDLMEIMAEHENVHNYARHQATTSPDNGVKSSARFKNASRSSSRLQSTHDEYFMDDTDEAELANLAEQDNPVIVETHSSPSNWTESDVRSRDREVYDEKLTYSSPSIKHSDNIINSNQLRVQPSVESLAEPEDWSFLNHNPAVPKNIESLRNNAPQTALPMTPGPSGPSSANDDSHEYIPLTPFARSPFPEKVSNCSVIPGLTTCTILRTCFRIGECIRAGSFCNRLNQDAIIELFCRVTFSSREDGTHKQIFQFADVFHNSPPFVNGVLANYLVSALQERESRELLTGNCEEPGMVRCLGRLKAQVGGNGWMLHVDNIRKSDWEEVRWTRRIVGVQEARKDQE</sequence>
<feature type="compositionally biased region" description="Polar residues" evidence="1">
    <location>
        <begin position="341"/>
        <end position="351"/>
    </location>
</feature>
<feature type="compositionally biased region" description="Basic and acidic residues" evidence="1">
    <location>
        <begin position="1"/>
        <end position="12"/>
    </location>
</feature>
<feature type="region of interest" description="Disordered" evidence="1">
    <location>
        <begin position="1"/>
        <end position="69"/>
    </location>
</feature>
<reference evidence="2 3" key="1">
    <citation type="submission" date="2016-03" db="EMBL/GenBank/DDBJ databases">
        <title>Comparative genomics of Pseudogymnoascus destructans, the fungus causing white-nose syndrome of bats.</title>
        <authorList>
            <person name="Palmer J.M."/>
            <person name="Drees K.P."/>
            <person name="Foster J.T."/>
            <person name="Lindner D.L."/>
        </authorList>
    </citation>
    <scope>NUCLEOTIDE SEQUENCE [LARGE SCALE GENOMIC DNA]</scope>
    <source>
        <strain evidence="2 3">UAMH 10579</strain>
    </source>
</reference>
<reference evidence="3" key="2">
    <citation type="journal article" date="2018" name="Nat. Commun.">
        <title>Extreme sensitivity to ultraviolet light in the fungal pathogen causing white-nose syndrome of bats.</title>
        <authorList>
            <person name="Palmer J.M."/>
            <person name="Drees K.P."/>
            <person name="Foster J.T."/>
            <person name="Lindner D.L."/>
        </authorList>
    </citation>
    <scope>NUCLEOTIDE SEQUENCE [LARGE SCALE GENOMIC DNA]</scope>
    <source>
        <strain evidence="3">UAMH 10579</strain>
    </source>
</reference>
<keyword evidence="3" id="KW-1185">Reference proteome</keyword>
<dbReference type="Proteomes" id="UP000091956">
    <property type="component" value="Unassembled WGS sequence"/>
</dbReference>
<gene>
    <name evidence="2" type="ORF">VE01_04998</name>
</gene>
<evidence type="ECO:0000256" key="1">
    <source>
        <dbReference type="SAM" id="MobiDB-lite"/>
    </source>
</evidence>
<evidence type="ECO:0000313" key="3">
    <source>
        <dbReference type="Proteomes" id="UP000091956"/>
    </source>
</evidence>
<dbReference type="EMBL" id="KV460220">
    <property type="protein sequence ID" value="OBT97748.1"/>
    <property type="molecule type" value="Genomic_DNA"/>
</dbReference>
<feature type="region of interest" description="Disordered" evidence="1">
    <location>
        <begin position="340"/>
        <end position="369"/>
    </location>
</feature>